<feature type="region of interest" description="Disordered" evidence="1">
    <location>
        <begin position="192"/>
        <end position="219"/>
    </location>
</feature>
<name>A0A1Q9D9D9_SYMMI</name>
<feature type="region of interest" description="Disordered" evidence="1">
    <location>
        <begin position="130"/>
        <end position="158"/>
    </location>
</feature>
<feature type="region of interest" description="Disordered" evidence="1">
    <location>
        <begin position="844"/>
        <end position="954"/>
    </location>
</feature>
<feature type="compositionally biased region" description="Low complexity" evidence="1">
    <location>
        <begin position="876"/>
        <end position="887"/>
    </location>
</feature>
<dbReference type="Proteomes" id="UP000186817">
    <property type="component" value="Unassembled WGS sequence"/>
</dbReference>
<gene>
    <name evidence="2" type="ORF">AK812_SmicGene26447</name>
</gene>
<feature type="region of interest" description="Disordered" evidence="1">
    <location>
        <begin position="555"/>
        <end position="585"/>
    </location>
</feature>
<proteinExistence type="predicted"/>
<protein>
    <submittedName>
        <fullName evidence="2">Uncharacterized protein</fullName>
    </submittedName>
</protein>
<feature type="region of interest" description="Disordered" evidence="1">
    <location>
        <begin position="359"/>
        <end position="503"/>
    </location>
</feature>
<dbReference type="EMBL" id="LSRX01000648">
    <property type="protein sequence ID" value="OLP91814.1"/>
    <property type="molecule type" value="Genomic_DNA"/>
</dbReference>
<evidence type="ECO:0000313" key="3">
    <source>
        <dbReference type="Proteomes" id="UP000186817"/>
    </source>
</evidence>
<feature type="compositionally biased region" description="Basic and acidic residues" evidence="1">
    <location>
        <begin position="359"/>
        <end position="376"/>
    </location>
</feature>
<feature type="compositionally biased region" description="Basic and acidic residues" evidence="1">
    <location>
        <begin position="563"/>
        <end position="584"/>
    </location>
</feature>
<dbReference type="OrthoDB" id="410676at2759"/>
<sequence length="1894" mass="211469">MAQLSFLSCCAEWEKHRVLRKRARSRSVLVIDCKNRNYISPTLTNMKLNHVVLKPFTEAMAKFGRISKPIALIKEAVREFYDSESQPVEEKPETMDMKLRNEKNIVRTSEAIKAMLTMIKRKWCDSITSSVGADDSEDSMGDDSSLRESLQGALSSRGANSPLETFLKATPQRELEKLLGFSLDPATYKRILRQPDGEKGKHPEPPMEREAPAPAEDPNLDAQATLDMLNLIDAEDPVESAAPVEPAPIEPAVPAEPTAVAAPVAEMQTRTPEKPPAPIGLAAQLSSMDPNKLRQLLAIVNQLQASGKKVFEPNEDDVARRKLNFDTSDGSAPDCVDTQLWDVQPEDYVNAWLEASKAAEKEASKAAEKEASKAAEKATALVVTRQDQLGLTARKKDKPAKPATKNDPADKEAEEIGDRVEAPKRGPGRPKSKAKPAASGSKDTAPKSKAKAKGKSGGCDSVAEKKGGKPKPGSFKRKLSKRCLLSKQKKSKKGSSKVDPVDNATVYYGEGTLQGDGFIAGAVDRERPLLEWTPEWTSEEWAAWRAEQAKAARRLVRQKRKRTTDAEPKPKPDEELDTKEPHEDAEQEDAIIFARRYCPARPWYKAKFLGIKEAYDSRIRAFVKAPGKMEDIFWKYVAQATKEQQVEDEQDWFGVASKLTLPFLLDDSVSKNWTEQGDKLFGGGKKPTRKQYDVMPPRRCDPSDADSQVFILAVLCLLFNERLSSEREFVFLEHYAGQGVMSREIETTYTADFGQRMAELLPSFNESPALRPSSIVDSLMVAKLRAMSMGTDEWADAGVPDLLRYVYGAKGLNIPEELSAAIVAAESEVKTEPATESQLAAVRLKPVKQEPGVPRPPQRLDSGTAQQEELQKLRGAQPDQAPAAPAKQSEEPRIVAEPGSVAEVVTSPSARGSKRPHPVTPAATPTKPNKPDSGKPAPSKDGATQAESDDDETPKVLNFAQMSKLEKEKVRRIVSPKKATGNLEVPENIFEMWKDAGAGRDKLFRMWCKSGGVKAVFMESLEIISRTTRSKKLEVKGGFYSKEDMKTELGYSQSRVDKIVAWAEKKRLVRTCEYDDETLEYWVNVRTSGTLTQEDLEQIERKQKFEGEGGDELNFNPRVHLDGFSFEDDNPMVHTSTKNLEGDQHKSALGLHVHAASQMKEYMKSLLKAKNSLEGFADKIRASVAGDAKAEQLQEECKMQFVRAQKLKLGSIDCHCSPEPGKRPRRLISETAVASKILWHCVTVINAIRQEHGGEQSYLEQNFKSFVVVHKASQPELLGMMEMLEAALIAEFHDNEFPPPYFAYCAPAKDLIMDARAAIKKDACEVLAKIAKVQPSSADAPLYEILSKNSLNLPLDFSWTRAGNTFRYPYLKPTTQLETLSHHGYFHRVLGVPVHLASEALEQFWQKFKALHPNHDIFENSEHRDFQKLIPYYLHGDGGRGYKKDPIEILSMFPALGSGSRKRPVDLSFKRKSTDELELGINLQGNSGATRFLFSVLSSLVAKKDGNIFDDLLEVWSQELKLLLDEGFQAAGSTWRVVILGFTGDSPFVKKVSKATRSFHNVRKTHSSKGVQKGCCWLCNAGYESPEDGVHIPFEHIGFTQPQWLQTCGFRNPLPWNGNGGALQQHALLDRADTPAAFYCADFFHVWHAGVGLDFTSCALIYSMKVVFGLGGVQRDLQALNECLKEWSTRTKKKLYCGRLTEDLLGYNGTREYPEGRWSKNMDTATIMKFLVYFLERPESQEKLQADDILHDILVAAKDMGHVITTSLKAEYFMSGEHTRIVVEHGHRFLMGYGGLVRKCYDRSLCLFKLKHKVHYLNHIFLRSYQELKAAGFATNILAESTFMSEDFVGRTARLSRRVSSRAVAVKTLQRYLLFMKTALDKDVFSMMDLSMFG</sequence>
<accession>A0A1Q9D9D9</accession>
<reference evidence="2 3" key="1">
    <citation type="submission" date="2016-02" db="EMBL/GenBank/DDBJ databases">
        <title>Genome analysis of coral dinoflagellate symbionts highlights evolutionary adaptations to a symbiotic lifestyle.</title>
        <authorList>
            <person name="Aranda M."/>
            <person name="Li Y."/>
            <person name="Liew Y.J."/>
            <person name="Baumgarten S."/>
            <person name="Simakov O."/>
            <person name="Wilson M."/>
            <person name="Piel J."/>
            <person name="Ashoor H."/>
            <person name="Bougouffa S."/>
            <person name="Bajic V.B."/>
            <person name="Ryu T."/>
            <person name="Ravasi T."/>
            <person name="Bayer T."/>
            <person name="Micklem G."/>
            <person name="Kim H."/>
            <person name="Bhak J."/>
            <person name="Lajeunesse T.C."/>
            <person name="Voolstra C.R."/>
        </authorList>
    </citation>
    <scope>NUCLEOTIDE SEQUENCE [LARGE SCALE GENOMIC DNA]</scope>
    <source>
        <strain evidence="2 3">CCMP2467</strain>
    </source>
</reference>
<organism evidence="2 3">
    <name type="scientific">Symbiodinium microadriaticum</name>
    <name type="common">Dinoflagellate</name>
    <name type="synonym">Zooxanthella microadriatica</name>
    <dbReference type="NCBI Taxonomy" id="2951"/>
    <lineage>
        <taxon>Eukaryota</taxon>
        <taxon>Sar</taxon>
        <taxon>Alveolata</taxon>
        <taxon>Dinophyceae</taxon>
        <taxon>Suessiales</taxon>
        <taxon>Symbiodiniaceae</taxon>
        <taxon>Symbiodinium</taxon>
    </lineage>
</organism>
<keyword evidence="3" id="KW-1185">Reference proteome</keyword>
<evidence type="ECO:0000313" key="2">
    <source>
        <dbReference type="EMBL" id="OLP91814.1"/>
    </source>
</evidence>
<feature type="compositionally biased region" description="Basic and acidic residues" evidence="1">
    <location>
        <begin position="193"/>
        <end position="211"/>
    </location>
</feature>
<evidence type="ECO:0000256" key="1">
    <source>
        <dbReference type="SAM" id="MobiDB-lite"/>
    </source>
</evidence>
<feature type="compositionally biased region" description="Basic and acidic residues" evidence="1">
    <location>
        <begin position="407"/>
        <end position="424"/>
    </location>
</feature>
<comment type="caution">
    <text evidence="2">The sequence shown here is derived from an EMBL/GenBank/DDBJ whole genome shotgun (WGS) entry which is preliminary data.</text>
</comment>